<accession>A0A8H7VXU6</accession>
<name>A0A8H7VXU6_9FUNG</name>
<dbReference type="Pfam" id="PF11223">
    <property type="entry name" value="DUF3020"/>
    <property type="match status" value="1"/>
</dbReference>
<feature type="compositionally biased region" description="Basic and acidic residues" evidence="1">
    <location>
        <begin position="131"/>
        <end position="146"/>
    </location>
</feature>
<organism evidence="3 4">
    <name type="scientific">Thamnidium elegans</name>
    <dbReference type="NCBI Taxonomy" id="101142"/>
    <lineage>
        <taxon>Eukaryota</taxon>
        <taxon>Fungi</taxon>
        <taxon>Fungi incertae sedis</taxon>
        <taxon>Mucoromycota</taxon>
        <taxon>Mucoromycotina</taxon>
        <taxon>Mucoromycetes</taxon>
        <taxon>Mucorales</taxon>
        <taxon>Mucorineae</taxon>
        <taxon>Mucoraceae</taxon>
        <taxon>Thamnidium</taxon>
    </lineage>
</organism>
<feature type="region of interest" description="Disordered" evidence="1">
    <location>
        <begin position="119"/>
        <end position="165"/>
    </location>
</feature>
<evidence type="ECO:0000313" key="3">
    <source>
        <dbReference type="EMBL" id="KAG2237305.1"/>
    </source>
</evidence>
<dbReference type="InterPro" id="IPR021386">
    <property type="entry name" value="SPP41_DUF3020"/>
</dbReference>
<gene>
    <name evidence="3" type="ORF">INT48_009038</name>
</gene>
<feature type="domain" description="DUF3020" evidence="2">
    <location>
        <begin position="144"/>
        <end position="192"/>
    </location>
</feature>
<feature type="compositionally biased region" description="Polar residues" evidence="1">
    <location>
        <begin position="285"/>
        <end position="294"/>
    </location>
</feature>
<comment type="caution">
    <text evidence="3">The sequence shown here is derived from an EMBL/GenBank/DDBJ whole genome shotgun (WGS) entry which is preliminary data.</text>
</comment>
<evidence type="ECO:0000259" key="2">
    <source>
        <dbReference type="Pfam" id="PF11223"/>
    </source>
</evidence>
<dbReference type="EMBL" id="JAEPRE010000007">
    <property type="protein sequence ID" value="KAG2237305.1"/>
    <property type="molecule type" value="Genomic_DNA"/>
</dbReference>
<reference evidence="3" key="1">
    <citation type="submission" date="2021-01" db="EMBL/GenBank/DDBJ databases">
        <title>Metabolic potential, ecology and presence of endohyphal bacteria is reflected in genomic diversity of Mucoromycotina.</title>
        <authorList>
            <person name="Muszewska A."/>
            <person name="Okrasinska A."/>
            <person name="Steczkiewicz K."/>
            <person name="Drgas O."/>
            <person name="Orlowska M."/>
            <person name="Perlinska-Lenart U."/>
            <person name="Aleksandrzak-Piekarczyk T."/>
            <person name="Szatraj K."/>
            <person name="Zielenkiewicz U."/>
            <person name="Pilsyk S."/>
            <person name="Malc E."/>
            <person name="Mieczkowski P."/>
            <person name="Kruszewska J.S."/>
            <person name="Biernat P."/>
            <person name="Pawlowska J."/>
        </authorList>
    </citation>
    <scope>NUCLEOTIDE SEQUENCE</scope>
    <source>
        <strain evidence="3">WA0000018081</strain>
    </source>
</reference>
<evidence type="ECO:0000313" key="4">
    <source>
        <dbReference type="Proteomes" id="UP000613177"/>
    </source>
</evidence>
<feature type="compositionally biased region" description="Polar residues" evidence="1">
    <location>
        <begin position="322"/>
        <end position="338"/>
    </location>
</feature>
<evidence type="ECO:0000256" key="1">
    <source>
        <dbReference type="SAM" id="MobiDB-lite"/>
    </source>
</evidence>
<feature type="region of interest" description="Disordered" evidence="1">
    <location>
        <begin position="1"/>
        <end position="60"/>
    </location>
</feature>
<dbReference type="AlphaFoldDB" id="A0A8H7VXU6"/>
<proteinExistence type="predicted"/>
<protein>
    <recommendedName>
        <fullName evidence="2">DUF3020 domain-containing protein</fullName>
    </recommendedName>
</protein>
<feature type="compositionally biased region" description="Basic and acidic residues" evidence="1">
    <location>
        <begin position="302"/>
        <end position="321"/>
    </location>
</feature>
<feature type="region of interest" description="Disordered" evidence="1">
    <location>
        <begin position="285"/>
        <end position="350"/>
    </location>
</feature>
<sequence length="366" mass="40436">MDQATREPSVDETVITLASIKNDPETEPVQVTEPMDIDTNETDTSNTMADQQQQNEQERQHLQDLEAISQLQQMSAAQTQALASAAAAALSNSSNFHLFANFDSNAALAASVIAAAANANNGNSNSSPKILKRELMNQKVRADNRERKKRWRQQNEERNKDNDLRCRVNKRAHKLFGKEDSEHKKKWIDEEFLKRQQKRKDKERRKGLVDDSLGGHHANLVAAAAANSSSNTSNNNGNIDMLNHQITPGQPIQGLTDANYLTLLCNNLGIPAAARSLIGSAHGTGNSINNTENTNPEDGDSNEAKDNKRMAREENMDEDKQSTSVTDGSSTNTTEGTDQQQQQQTNAEFPMDAVLTLMQLNAGWRQ</sequence>
<keyword evidence="4" id="KW-1185">Reference proteome</keyword>
<feature type="compositionally biased region" description="Basic and acidic residues" evidence="1">
    <location>
        <begin position="153"/>
        <end position="165"/>
    </location>
</feature>
<dbReference type="Proteomes" id="UP000613177">
    <property type="component" value="Unassembled WGS sequence"/>
</dbReference>